<comment type="caution">
    <text evidence="3">The sequence shown here is derived from an EMBL/GenBank/DDBJ whole genome shotgun (WGS) entry which is preliminary data.</text>
</comment>
<dbReference type="PANTHER" id="PTHR30383">
    <property type="entry name" value="THIOESTERASE 1/PROTEASE 1/LYSOPHOSPHOLIPASE L1"/>
    <property type="match status" value="1"/>
</dbReference>
<dbReference type="Pfam" id="PF13472">
    <property type="entry name" value="Lipase_GDSL_2"/>
    <property type="match status" value="1"/>
</dbReference>
<accession>A0ABT8R184</accession>
<protein>
    <submittedName>
        <fullName evidence="3">GDSL-type esterase/lipase family protein</fullName>
    </submittedName>
</protein>
<evidence type="ECO:0000256" key="1">
    <source>
        <dbReference type="SAM" id="SignalP"/>
    </source>
</evidence>
<reference evidence="3" key="1">
    <citation type="submission" date="2023-07" db="EMBL/GenBank/DDBJ databases">
        <title>The genome sequence of Rhodocytophaga aerolata KACC 12507.</title>
        <authorList>
            <person name="Zhang X."/>
        </authorList>
    </citation>
    <scope>NUCLEOTIDE SEQUENCE</scope>
    <source>
        <strain evidence="3">KACC 12507</strain>
    </source>
</reference>
<evidence type="ECO:0000259" key="2">
    <source>
        <dbReference type="Pfam" id="PF13472"/>
    </source>
</evidence>
<name>A0ABT8R184_9BACT</name>
<proteinExistence type="predicted"/>
<feature type="signal peptide" evidence="1">
    <location>
        <begin position="1"/>
        <end position="22"/>
    </location>
</feature>
<dbReference type="SUPFAM" id="SSF52266">
    <property type="entry name" value="SGNH hydrolase"/>
    <property type="match status" value="1"/>
</dbReference>
<dbReference type="Proteomes" id="UP001168528">
    <property type="component" value="Unassembled WGS sequence"/>
</dbReference>
<dbReference type="InterPro" id="IPR051532">
    <property type="entry name" value="Ester_Hydrolysis_Enzymes"/>
</dbReference>
<gene>
    <name evidence="3" type="ORF">Q0590_02365</name>
</gene>
<sequence>MNKKVVPILFFCLFLSPFMLNAQLAVTNQRLYDTIPNMPAHYEKRVALFEKEPVKTGRIIFLGNSITEGGKWAQLTGDTTIINRGISGDITFGVLRRLDDITKRQPAKLFILIGINDIGMDIPDDVIADNYRKIIQAVQKKSPATKIYVQSLLPLNPDVKNFPQHYDKQEHVLKANQLIKKVAAETKAQFIDIFSLFLDSQKRLDARYTYDGLHLNQAGYERWAKHLKQKGYL</sequence>
<dbReference type="EMBL" id="JAUKPO010000001">
    <property type="protein sequence ID" value="MDO1445073.1"/>
    <property type="molecule type" value="Genomic_DNA"/>
</dbReference>
<dbReference type="RefSeq" id="WP_302035869.1">
    <property type="nucleotide sequence ID" value="NZ_JAUKPO010000001.1"/>
</dbReference>
<evidence type="ECO:0000313" key="3">
    <source>
        <dbReference type="EMBL" id="MDO1445073.1"/>
    </source>
</evidence>
<evidence type="ECO:0000313" key="4">
    <source>
        <dbReference type="Proteomes" id="UP001168528"/>
    </source>
</evidence>
<dbReference type="PANTHER" id="PTHR30383:SF5">
    <property type="entry name" value="SGNH HYDROLASE-TYPE ESTERASE DOMAIN-CONTAINING PROTEIN"/>
    <property type="match status" value="1"/>
</dbReference>
<keyword evidence="4" id="KW-1185">Reference proteome</keyword>
<feature type="domain" description="SGNH hydrolase-type esterase" evidence="2">
    <location>
        <begin position="61"/>
        <end position="222"/>
    </location>
</feature>
<organism evidence="3 4">
    <name type="scientific">Rhodocytophaga aerolata</name>
    <dbReference type="NCBI Taxonomy" id="455078"/>
    <lineage>
        <taxon>Bacteria</taxon>
        <taxon>Pseudomonadati</taxon>
        <taxon>Bacteroidota</taxon>
        <taxon>Cytophagia</taxon>
        <taxon>Cytophagales</taxon>
        <taxon>Rhodocytophagaceae</taxon>
        <taxon>Rhodocytophaga</taxon>
    </lineage>
</organism>
<feature type="chain" id="PRO_5046079806" evidence="1">
    <location>
        <begin position="23"/>
        <end position="233"/>
    </location>
</feature>
<keyword evidence="1" id="KW-0732">Signal</keyword>
<dbReference type="Gene3D" id="3.40.50.1110">
    <property type="entry name" value="SGNH hydrolase"/>
    <property type="match status" value="1"/>
</dbReference>
<dbReference type="InterPro" id="IPR013830">
    <property type="entry name" value="SGNH_hydro"/>
</dbReference>
<dbReference type="InterPro" id="IPR036514">
    <property type="entry name" value="SGNH_hydro_sf"/>
</dbReference>